<protein>
    <submittedName>
        <fullName evidence="2">Cupin domain-containing protein</fullName>
    </submittedName>
</protein>
<dbReference type="PANTHER" id="PTHR36440">
    <property type="entry name" value="PUTATIVE (AFU_ORTHOLOGUE AFUA_8G07350)-RELATED"/>
    <property type="match status" value="1"/>
</dbReference>
<evidence type="ECO:0000313" key="3">
    <source>
        <dbReference type="Proteomes" id="UP000198855"/>
    </source>
</evidence>
<gene>
    <name evidence="2" type="ORF">SAMN05216378_3165</name>
</gene>
<name>A0A1I2AMT2_9BACL</name>
<feature type="domain" description="Cupin type-2" evidence="1">
    <location>
        <begin position="50"/>
        <end position="112"/>
    </location>
</feature>
<dbReference type="InterPro" id="IPR053146">
    <property type="entry name" value="QDO-like"/>
</dbReference>
<dbReference type="STRING" id="1045775.SAMN05216378_3165"/>
<dbReference type="EMBL" id="FOMT01000003">
    <property type="protein sequence ID" value="SFE45212.1"/>
    <property type="molecule type" value="Genomic_DNA"/>
</dbReference>
<dbReference type="AlphaFoldDB" id="A0A1I2AMT2"/>
<dbReference type="SUPFAM" id="SSF51182">
    <property type="entry name" value="RmlC-like cupins"/>
    <property type="match status" value="1"/>
</dbReference>
<organism evidence="2 3">
    <name type="scientific">Paenibacillus catalpae</name>
    <dbReference type="NCBI Taxonomy" id="1045775"/>
    <lineage>
        <taxon>Bacteria</taxon>
        <taxon>Bacillati</taxon>
        <taxon>Bacillota</taxon>
        <taxon>Bacilli</taxon>
        <taxon>Bacillales</taxon>
        <taxon>Paenibacillaceae</taxon>
        <taxon>Paenibacillus</taxon>
    </lineage>
</organism>
<keyword evidence="3" id="KW-1185">Reference proteome</keyword>
<evidence type="ECO:0000259" key="1">
    <source>
        <dbReference type="Pfam" id="PF07883"/>
    </source>
</evidence>
<dbReference type="Gene3D" id="2.60.120.10">
    <property type="entry name" value="Jelly Rolls"/>
    <property type="match status" value="1"/>
</dbReference>
<dbReference type="InterPro" id="IPR013096">
    <property type="entry name" value="Cupin_2"/>
</dbReference>
<evidence type="ECO:0000313" key="2">
    <source>
        <dbReference type="EMBL" id="SFE45212.1"/>
    </source>
</evidence>
<dbReference type="Proteomes" id="UP000198855">
    <property type="component" value="Unassembled WGS sequence"/>
</dbReference>
<dbReference type="CDD" id="cd02215">
    <property type="entry name" value="cupin_QDO_N_C"/>
    <property type="match status" value="1"/>
</dbReference>
<accession>A0A1I2AMT2</accession>
<dbReference type="InterPro" id="IPR011051">
    <property type="entry name" value="RmlC_Cupin_sf"/>
</dbReference>
<sequence>MTMSNQSKAGKMHRNPNKENTFLFLSDINSILVSGEDTNGEFCVVHCSVSENDGPPLHIHGNEDESFYLLDGELEMTLGDETFLVKSGEYVFAPRGIPHTFKAKSKKARFLVTAYPAGFDSFVKELGVPYEEGMETQIQPPTPELIQTLIQVSKKYNITYPGL</sequence>
<dbReference type="Pfam" id="PF07883">
    <property type="entry name" value="Cupin_2"/>
    <property type="match status" value="1"/>
</dbReference>
<reference evidence="3" key="1">
    <citation type="submission" date="2016-10" db="EMBL/GenBank/DDBJ databases">
        <authorList>
            <person name="Varghese N."/>
            <person name="Submissions S."/>
        </authorList>
    </citation>
    <scope>NUCLEOTIDE SEQUENCE [LARGE SCALE GENOMIC DNA]</scope>
    <source>
        <strain evidence="3">CGMCC 1.10784</strain>
    </source>
</reference>
<dbReference type="PANTHER" id="PTHR36440:SF1">
    <property type="entry name" value="PUTATIVE (AFU_ORTHOLOGUE AFUA_8G07350)-RELATED"/>
    <property type="match status" value="1"/>
</dbReference>
<dbReference type="InterPro" id="IPR014710">
    <property type="entry name" value="RmlC-like_jellyroll"/>
</dbReference>
<proteinExistence type="predicted"/>